<dbReference type="PANTHER" id="PTHR44196">
    <property type="entry name" value="DEHYDROGENASE/REDUCTASE SDR FAMILY MEMBER 7B"/>
    <property type="match status" value="1"/>
</dbReference>
<dbReference type="Pfam" id="PF00106">
    <property type="entry name" value="adh_short"/>
    <property type="match status" value="1"/>
</dbReference>
<dbReference type="STRING" id="326297.Sama_1372"/>
<evidence type="ECO:0000313" key="3">
    <source>
        <dbReference type="EMBL" id="ABL99579.1"/>
    </source>
</evidence>
<comment type="similarity">
    <text evidence="1">Belongs to the short-chain dehydrogenases/reductases (SDR) family.</text>
</comment>
<evidence type="ECO:0000313" key="4">
    <source>
        <dbReference type="Proteomes" id="UP000009175"/>
    </source>
</evidence>
<dbReference type="PANTHER" id="PTHR44196:SF3">
    <property type="entry name" value="SHORT CHAIN DEHYDROGENASE FAMILY PROTEIN"/>
    <property type="match status" value="1"/>
</dbReference>
<dbReference type="EMBL" id="CP000507">
    <property type="protein sequence ID" value="ABL99579.1"/>
    <property type="molecule type" value="Genomic_DNA"/>
</dbReference>
<name>A1S5C3_SHEAM</name>
<dbReference type="Gene3D" id="3.40.50.720">
    <property type="entry name" value="NAD(P)-binding Rossmann-like Domain"/>
    <property type="match status" value="1"/>
</dbReference>
<evidence type="ECO:0000256" key="2">
    <source>
        <dbReference type="ARBA" id="ARBA00023002"/>
    </source>
</evidence>
<dbReference type="GO" id="GO:0016020">
    <property type="term" value="C:membrane"/>
    <property type="evidence" value="ECO:0007669"/>
    <property type="project" value="TreeGrafter"/>
</dbReference>
<evidence type="ECO:0000256" key="1">
    <source>
        <dbReference type="ARBA" id="ARBA00006484"/>
    </source>
</evidence>
<dbReference type="Proteomes" id="UP000009175">
    <property type="component" value="Chromosome"/>
</dbReference>
<dbReference type="InterPro" id="IPR002347">
    <property type="entry name" value="SDR_fam"/>
</dbReference>
<dbReference type="eggNOG" id="COG0300">
    <property type="taxonomic scope" value="Bacteria"/>
</dbReference>
<keyword evidence="4" id="KW-1185">Reference proteome</keyword>
<dbReference type="HOGENOM" id="CLU_010194_2_1_6"/>
<proteinExistence type="inferred from homology"/>
<dbReference type="PRINTS" id="PR00081">
    <property type="entry name" value="GDHRDH"/>
</dbReference>
<dbReference type="InterPro" id="IPR036291">
    <property type="entry name" value="NAD(P)-bd_dom_sf"/>
</dbReference>
<dbReference type="AlphaFoldDB" id="A1S5C3"/>
<organism evidence="3 4">
    <name type="scientific">Shewanella amazonensis (strain ATCC BAA-1098 / SB2B)</name>
    <dbReference type="NCBI Taxonomy" id="326297"/>
    <lineage>
        <taxon>Bacteria</taxon>
        <taxon>Pseudomonadati</taxon>
        <taxon>Pseudomonadota</taxon>
        <taxon>Gammaproteobacteria</taxon>
        <taxon>Alteromonadales</taxon>
        <taxon>Shewanellaceae</taxon>
        <taxon>Shewanella</taxon>
    </lineage>
</organism>
<gene>
    <name evidence="3" type="ordered locus">Sama_1372</name>
</gene>
<dbReference type="KEGG" id="saz:Sama_1372"/>
<reference evidence="3 4" key="1">
    <citation type="submission" date="2006-12" db="EMBL/GenBank/DDBJ databases">
        <title>Complete sequence of Shewanella amazonensis SB2B.</title>
        <authorList>
            <consortium name="US DOE Joint Genome Institute"/>
            <person name="Copeland A."/>
            <person name="Lucas S."/>
            <person name="Lapidus A."/>
            <person name="Barry K."/>
            <person name="Detter J.C."/>
            <person name="Glavina del Rio T."/>
            <person name="Hammon N."/>
            <person name="Israni S."/>
            <person name="Dalin E."/>
            <person name="Tice H."/>
            <person name="Pitluck S."/>
            <person name="Munk A.C."/>
            <person name="Brettin T."/>
            <person name="Bruce D."/>
            <person name="Han C."/>
            <person name="Tapia R."/>
            <person name="Gilna P."/>
            <person name="Schmutz J."/>
            <person name="Larimer F."/>
            <person name="Land M."/>
            <person name="Hauser L."/>
            <person name="Kyrpides N."/>
            <person name="Mikhailova N."/>
            <person name="Fredrickson J."/>
            <person name="Richardson P."/>
        </authorList>
    </citation>
    <scope>NUCLEOTIDE SEQUENCE [LARGE SCALE GENOMIC DNA]</scope>
    <source>
        <strain evidence="4">ATCC BAA-1098 / SB2B</strain>
    </source>
</reference>
<sequence length="274" mass="30504">MSIHPSLNLVQHGLSPYHGSPVLLLNILMTQATAIIVGASSHLGRELVTQLTQEGTRVGVLVPEPELMTEFIQSLGGNVEIEALPITEPERAIAAFENLWQRMGGAHLVLVNTGLNSYHPDLPWQIDADIIKVNVQGFALICNTAFRLLRLQGYGQLAAINSIAGQRGGPAVAYHASKAFAQNYLEGLSMHAQRLKLPITITDLQLGLLDKAAMQQSRFWLQPLPKVATQILHALKKGKRRAYITRRWALVAWLIRLLPEYIYNTRHWKKKGKH</sequence>
<dbReference type="SUPFAM" id="SSF51735">
    <property type="entry name" value="NAD(P)-binding Rossmann-fold domains"/>
    <property type="match status" value="1"/>
</dbReference>
<accession>A1S5C3</accession>
<keyword evidence="2" id="KW-0560">Oxidoreductase</keyword>
<protein>
    <submittedName>
        <fullName evidence="3">Short chain dehydrogenase family protein</fullName>
    </submittedName>
</protein>
<dbReference type="GO" id="GO:0016491">
    <property type="term" value="F:oxidoreductase activity"/>
    <property type="evidence" value="ECO:0007669"/>
    <property type="project" value="UniProtKB-KW"/>
</dbReference>